<feature type="transmembrane region" description="Helical" evidence="1">
    <location>
        <begin position="87"/>
        <end position="113"/>
    </location>
</feature>
<organism evidence="2 3">
    <name type="scientific">Stephania japonica</name>
    <dbReference type="NCBI Taxonomy" id="461633"/>
    <lineage>
        <taxon>Eukaryota</taxon>
        <taxon>Viridiplantae</taxon>
        <taxon>Streptophyta</taxon>
        <taxon>Embryophyta</taxon>
        <taxon>Tracheophyta</taxon>
        <taxon>Spermatophyta</taxon>
        <taxon>Magnoliopsida</taxon>
        <taxon>Ranunculales</taxon>
        <taxon>Menispermaceae</taxon>
        <taxon>Menispermoideae</taxon>
        <taxon>Cissampelideae</taxon>
        <taxon>Stephania</taxon>
    </lineage>
</organism>
<accession>A0AAP0F269</accession>
<reference evidence="2 3" key="1">
    <citation type="submission" date="2024-01" db="EMBL/GenBank/DDBJ databases">
        <title>Genome assemblies of Stephania.</title>
        <authorList>
            <person name="Yang L."/>
        </authorList>
    </citation>
    <scope>NUCLEOTIDE SEQUENCE [LARGE SCALE GENOMIC DNA]</scope>
    <source>
        <strain evidence="2">QJT</strain>
        <tissue evidence="2">Leaf</tissue>
    </source>
</reference>
<keyword evidence="1" id="KW-0812">Transmembrane</keyword>
<dbReference type="EMBL" id="JBBNAE010000008">
    <property type="protein sequence ID" value="KAK9103960.1"/>
    <property type="molecule type" value="Genomic_DNA"/>
</dbReference>
<evidence type="ECO:0000256" key="1">
    <source>
        <dbReference type="SAM" id="Phobius"/>
    </source>
</evidence>
<keyword evidence="1" id="KW-1133">Transmembrane helix</keyword>
<comment type="caution">
    <text evidence="2">The sequence shown here is derived from an EMBL/GenBank/DDBJ whole genome shotgun (WGS) entry which is preliminary data.</text>
</comment>
<protein>
    <submittedName>
        <fullName evidence="2">Uncharacterized protein</fullName>
    </submittedName>
</protein>
<dbReference type="AlphaFoldDB" id="A0AAP0F269"/>
<evidence type="ECO:0000313" key="3">
    <source>
        <dbReference type="Proteomes" id="UP001417504"/>
    </source>
</evidence>
<sequence>MSTKVGFCRVSSLPSSRASARYELFAITDENISSSSKVCKIMRWRLSDKEIGQETDFVLVSCAGLGIEPSRREQVIKAKKGRILFDVLVLVTPLFVQVLYGYSFTCLFVVLTLELV</sequence>
<dbReference type="Proteomes" id="UP001417504">
    <property type="component" value="Unassembled WGS sequence"/>
</dbReference>
<name>A0AAP0F269_9MAGN</name>
<keyword evidence="1" id="KW-0472">Membrane</keyword>
<proteinExistence type="predicted"/>
<evidence type="ECO:0000313" key="2">
    <source>
        <dbReference type="EMBL" id="KAK9103960.1"/>
    </source>
</evidence>
<gene>
    <name evidence="2" type="ORF">Sjap_021214</name>
</gene>
<keyword evidence="3" id="KW-1185">Reference proteome</keyword>